<evidence type="ECO:0000313" key="2">
    <source>
        <dbReference type="EMBL" id="MBD9698900.1"/>
    </source>
</evidence>
<accession>A0ABR9DP58</accession>
<keyword evidence="1" id="KW-0732">Signal</keyword>
<dbReference type="Proteomes" id="UP000642107">
    <property type="component" value="Unassembled WGS sequence"/>
</dbReference>
<feature type="chain" id="PRO_5046619597" description="Fibronectin type-III domain-containing protein" evidence="1">
    <location>
        <begin position="25"/>
        <end position="261"/>
    </location>
</feature>
<dbReference type="EMBL" id="JACZDF010000002">
    <property type="protein sequence ID" value="MBD9698900.1"/>
    <property type="molecule type" value="Genomic_DNA"/>
</dbReference>
<organism evidence="2 3">
    <name type="scientific">Flavimobilis rhizosphaerae</name>
    <dbReference type="NCBI Taxonomy" id="2775421"/>
    <lineage>
        <taxon>Bacteria</taxon>
        <taxon>Bacillati</taxon>
        <taxon>Actinomycetota</taxon>
        <taxon>Actinomycetes</taxon>
        <taxon>Micrococcales</taxon>
        <taxon>Jonesiaceae</taxon>
        <taxon>Flavimobilis</taxon>
    </lineage>
</organism>
<evidence type="ECO:0000256" key="1">
    <source>
        <dbReference type="SAM" id="SignalP"/>
    </source>
</evidence>
<keyword evidence="3" id="KW-1185">Reference proteome</keyword>
<proteinExistence type="predicted"/>
<evidence type="ECO:0008006" key="4">
    <source>
        <dbReference type="Google" id="ProtNLM"/>
    </source>
</evidence>
<name>A0ABR9DP58_9MICO</name>
<dbReference type="RefSeq" id="WP_192278530.1">
    <property type="nucleotide sequence ID" value="NZ_JACZDF010000002.1"/>
</dbReference>
<evidence type="ECO:0000313" key="3">
    <source>
        <dbReference type="Proteomes" id="UP000642107"/>
    </source>
</evidence>
<comment type="caution">
    <text evidence="2">The sequence shown here is derived from an EMBL/GenBank/DDBJ whole genome shotgun (WGS) entry which is preliminary data.</text>
</comment>
<reference evidence="2 3" key="1">
    <citation type="submission" date="2020-09" db="EMBL/GenBank/DDBJ databases">
        <title>Flavimobilis rhizosphaerae sp. nov., isolated from rhizosphere soil of Spartina alterniflora.</title>
        <authorList>
            <person name="Hanqin C."/>
        </authorList>
    </citation>
    <scope>NUCLEOTIDE SEQUENCE [LARGE SCALE GENOMIC DNA]</scope>
    <source>
        <strain evidence="2 3">GY 10621</strain>
    </source>
</reference>
<protein>
    <recommendedName>
        <fullName evidence="4">Fibronectin type-III domain-containing protein</fullName>
    </recommendedName>
</protein>
<feature type="signal peptide" evidence="1">
    <location>
        <begin position="1"/>
        <end position="24"/>
    </location>
</feature>
<gene>
    <name evidence="2" type="ORF">IGS67_05250</name>
</gene>
<sequence>MIKRTQRMVLSALAIVFLSISTTAGTPAVTTAHATSFTPGTLLSSGCSSWLEWRGNSGVDFTYRVYVGDPRNWPLDRKTGTVRFCAWKFRIDNEKVKAQDYYYVKVKTEFAGYDKKSQGSRGGPWSVSVKSSQNATSNDYHASPTVTSPSSSPWSVSVGAGWGFASIGVGYQFKEKGITIRRTSNTVNSASWGSNAKDITVAEHVYAQAVKAKTVPKYTVVATYPNFRYRYLRKCSTDPWCTRPTFKKESTQTSTKWTVVR</sequence>